<organism evidence="2">
    <name type="scientific">Brassica oleracea</name>
    <name type="common">Wild cabbage</name>
    <dbReference type="NCBI Taxonomy" id="3712"/>
    <lineage>
        <taxon>Eukaryota</taxon>
        <taxon>Viridiplantae</taxon>
        <taxon>Streptophyta</taxon>
        <taxon>Embryophyta</taxon>
        <taxon>Tracheophyta</taxon>
        <taxon>Spermatophyta</taxon>
        <taxon>Magnoliopsida</taxon>
        <taxon>eudicotyledons</taxon>
        <taxon>Gunneridae</taxon>
        <taxon>Pentapetalae</taxon>
        <taxon>rosids</taxon>
        <taxon>malvids</taxon>
        <taxon>Brassicales</taxon>
        <taxon>Brassicaceae</taxon>
        <taxon>Brassiceae</taxon>
        <taxon>Brassica</taxon>
    </lineage>
</organism>
<dbReference type="AlphaFoldDB" id="Q2A9U9"/>
<sequence length="407" mass="45314">MALPSNLYSRFQSAAWPSPGETQRREIEKTQTREMAKQKTSPPTELFIPSLPDLISPVAEETFVALAVRTVFTGSEIVIGGSRGVFSTVMYHCGLHSIDIASLPRSTSFDGSELFAPSSPANKLMFEGSMCSTLTFIMISLQFEDPQRLNYGFGKNLWFRHGNVGYRSLCLTLATASSSSDPVKLIYLNAVVKVARPSLSGLIHPSLATVIHIQQLLNSLYSMVMCPHLSVFVMDLKIKIPSKKIYVLGIGGLFYLFDAVDGAKPLISSKFQHQPEDPTSTNVRHIQRVARSTSMLEDCSPVAFIKMANQTSSCRGHERSFTSFLLFVEVNLSTKTPLPERYLSLGFKAKEYYHFLNHLLSCVMVRLGPEDTTRLIPMKLEVLELSTSRYTVTISVSENFEERSTTP</sequence>
<feature type="region of interest" description="Disordered" evidence="1">
    <location>
        <begin position="13"/>
        <end position="43"/>
    </location>
</feature>
<feature type="compositionally biased region" description="Basic and acidic residues" evidence="1">
    <location>
        <begin position="22"/>
        <end position="37"/>
    </location>
</feature>
<proteinExistence type="predicted"/>
<gene>
    <name evidence="2" type="ORF">24.t00076</name>
</gene>
<evidence type="ECO:0000313" key="2">
    <source>
        <dbReference type="EMBL" id="ABD64930.1"/>
    </source>
</evidence>
<protein>
    <submittedName>
        <fullName evidence="2">Uncharacterized protein</fullName>
    </submittedName>
</protein>
<evidence type="ECO:0000256" key="1">
    <source>
        <dbReference type="SAM" id="MobiDB-lite"/>
    </source>
</evidence>
<reference evidence="2" key="1">
    <citation type="submission" date="2006-03" db="EMBL/GenBank/DDBJ databases">
        <title>Comparative genomics of Brassica oleracea and Arabidopsis thaliana reveals gene loss, fragmentation and dispersal following polyploidy.</title>
        <authorList>
            <person name="Town C.D."/>
            <person name="Cheung F."/>
            <person name="Maiti R."/>
            <person name="Crabtree J."/>
            <person name="Haas B.J."/>
            <person name="Wortman J.R."/>
            <person name="Hine E.E."/>
            <person name="Althoff R."/>
            <person name="Arbogast T."/>
            <person name="Tallon L.J."/>
            <person name="Teresa U.T."/>
            <person name="Trick M."/>
            <person name="Bancroft I."/>
        </authorList>
    </citation>
    <scope>NUCLEOTIDE SEQUENCE</scope>
</reference>
<dbReference type="EMBL" id="AC183493">
    <property type="protein sequence ID" value="ABD64930.1"/>
    <property type="molecule type" value="Genomic_DNA"/>
</dbReference>
<name>Q2A9U9_BRAOL</name>
<accession>Q2A9U9</accession>